<evidence type="ECO:0000256" key="1">
    <source>
        <dbReference type="SAM" id="MobiDB-lite"/>
    </source>
</evidence>
<evidence type="ECO:0000313" key="3">
    <source>
        <dbReference type="Proteomes" id="UP001632037"/>
    </source>
</evidence>
<sequence length="132" mass="14924">MAEVHELFDPFQYDDESQQEHLETSTPRRSPAQTAQGSAKRPRETTVCPDDGTHEWKPQRSVLDQDVLIIKKLRENPDLLDRFLSIRQGLNNGDHISSTAQQTPLSQRKRTVVAPVNTPSGASEYAFVPQED</sequence>
<keyword evidence="3" id="KW-1185">Reference proteome</keyword>
<organism evidence="2 3">
    <name type="scientific">Phytophthora oleae</name>
    <dbReference type="NCBI Taxonomy" id="2107226"/>
    <lineage>
        <taxon>Eukaryota</taxon>
        <taxon>Sar</taxon>
        <taxon>Stramenopiles</taxon>
        <taxon>Oomycota</taxon>
        <taxon>Peronosporomycetes</taxon>
        <taxon>Peronosporales</taxon>
        <taxon>Peronosporaceae</taxon>
        <taxon>Phytophthora</taxon>
    </lineage>
</organism>
<proteinExistence type="predicted"/>
<accession>A0ABD3FD38</accession>
<feature type="compositionally biased region" description="Polar residues" evidence="1">
    <location>
        <begin position="24"/>
        <end position="37"/>
    </location>
</feature>
<evidence type="ECO:0000313" key="2">
    <source>
        <dbReference type="EMBL" id="KAL3663626.1"/>
    </source>
</evidence>
<feature type="compositionally biased region" description="Polar residues" evidence="1">
    <location>
        <begin position="90"/>
        <end position="106"/>
    </location>
</feature>
<name>A0ABD3FD38_9STRA</name>
<gene>
    <name evidence="2" type="ORF">V7S43_011512</name>
</gene>
<dbReference type="Proteomes" id="UP001632037">
    <property type="component" value="Unassembled WGS sequence"/>
</dbReference>
<dbReference type="EMBL" id="JBIMZQ010000027">
    <property type="protein sequence ID" value="KAL3663626.1"/>
    <property type="molecule type" value="Genomic_DNA"/>
</dbReference>
<feature type="region of interest" description="Disordered" evidence="1">
    <location>
        <begin position="1"/>
        <end position="57"/>
    </location>
</feature>
<protein>
    <submittedName>
        <fullName evidence="2">Uncharacterized protein</fullName>
    </submittedName>
</protein>
<comment type="caution">
    <text evidence="2">The sequence shown here is derived from an EMBL/GenBank/DDBJ whole genome shotgun (WGS) entry which is preliminary data.</text>
</comment>
<feature type="region of interest" description="Disordered" evidence="1">
    <location>
        <begin position="90"/>
        <end position="110"/>
    </location>
</feature>
<reference evidence="2 3" key="1">
    <citation type="submission" date="2024-09" db="EMBL/GenBank/DDBJ databases">
        <title>Genome sequencing and assembly of Phytophthora oleae, isolate VK10A, causative agent of rot of olive drupes.</title>
        <authorList>
            <person name="Conti Taguali S."/>
            <person name="Riolo M."/>
            <person name="La Spada F."/>
            <person name="Cacciola S.O."/>
            <person name="Dionisio G."/>
        </authorList>
    </citation>
    <scope>NUCLEOTIDE SEQUENCE [LARGE SCALE GENOMIC DNA]</scope>
    <source>
        <strain evidence="2 3">VK10A</strain>
    </source>
</reference>
<dbReference type="AlphaFoldDB" id="A0ABD3FD38"/>